<evidence type="ECO:0008006" key="3">
    <source>
        <dbReference type="Google" id="ProtNLM"/>
    </source>
</evidence>
<organism evidence="1 2">
    <name type="scientific">Hoylesella oralis ATCC 33269</name>
    <dbReference type="NCBI Taxonomy" id="873533"/>
    <lineage>
        <taxon>Bacteria</taxon>
        <taxon>Pseudomonadati</taxon>
        <taxon>Bacteroidota</taxon>
        <taxon>Bacteroidia</taxon>
        <taxon>Bacteroidales</taxon>
        <taxon>Prevotellaceae</taxon>
        <taxon>Hoylesella</taxon>
    </lineage>
</organism>
<gene>
    <name evidence="1" type="ORF">HMPREF0663_11504</name>
</gene>
<keyword evidence="2" id="KW-1185">Reference proteome</keyword>
<comment type="caution">
    <text evidence="1">The sequence shown here is derived from an EMBL/GenBank/DDBJ whole genome shotgun (WGS) entry which is preliminary data.</text>
</comment>
<dbReference type="EMBL" id="AEPE02000005">
    <property type="protein sequence ID" value="EFZ36591.1"/>
    <property type="molecule type" value="Genomic_DNA"/>
</dbReference>
<protein>
    <recommendedName>
        <fullName evidence="3">Uracil-DNA glycosylase-like domain-containing protein</fullName>
    </recommendedName>
</protein>
<dbReference type="HOGENOM" id="CLU_1004204_0_0_10"/>
<dbReference type="AlphaFoldDB" id="E7RQQ3"/>
<dbReference type="RefSeq" id="WP_004369648.1">
    <property type="nucleotide sequence ID" value="NZ_GL833119.1"/>
</dbReference>
<evidence type="ECO:0000313" key="1">
    <source>
        <dbReference type="EMBL" id="EFZ36591.1"/>
    </source>
</evidence>
<evidence type="ECO:0000313" key="2">
    <source>
        <dbReference type="Proteomes" id="UP000005580"/>
    </source>
</evidence>
<dbReference type="Proteomes" id="UP000005580">
    <property type="component" value="Unassembled WGS sequence"/>
</dbReference>
<reference evidence="1" key="1">
    <citation type="submission" date="2011-01" db="EMBL/GenBank/DDBJ databases">
        <authorList>
            <person name="Muzny D."/>
            <person name="Qin X."/>
            <person name="Buhay C."/>
            <person name="Dugan-Rocha S."/>
            <person name="Ding Y."/>
            <person name="Chen G."/>
            <person name="Hawes A."/>
            <person name="Holder M."/>
            <person name="Jhangiani S."/>
            <person name="Johnson A."/>
            <person name="Khan Z."/>
            <person name="Li Z."/>
            <person name="Liu W."/>
            <person name="Liu X."/>
            <person name="Perez L."/>
            <person name="Shen H."/>
            <person name="Wang Q."/>
            <person name="Watt J."/>
            <person name="Xi L."/>
            <person name="Xin Y."/>
            <person name="Zhou J."/>
            <person name="Deng J."/>
            <person name="Jiang H."/>
            <person name="Liu Y."/>
            <person name="Qu J."/>
            <person name="Song X.-Z."/>
            <person name="Zhang L."/>
            <person name="Villasana D."/>
            <person name="Johnson A."/>
            <person name="Liu J."/>
            <person name="Liyanage D."/>
            <person name="Lorensuhewa L."/>
            <person name="Robinson T."/>
            <person name="Song A."/>
            <person name="Song B.-B."/>
            <person name="Dinh H."/>
            <person name="Thornton R."/>
            <person name="Coyle M."/>
            <person name="Francisco L."/>
            <person name="Jackson L."/>
            <person name="Javaid M."/>
            <person name="Korchina V."/>
            <person name="Kovar C."/>
            <person name="Mata R."/>
            <person name="Mathew T."/>
            <person name="Ngo R."/>
            <person name="Nguyen L."/>
            <person name="Nguyen N."/>
            <person name="Okwuonu G."/>
            <person name="Ongeri F."/>
            <person name="Pham C."/>
            <person name="Simmons D."/>
            <person name="Wilczek-Boney K."/>
            <person name="Hale W."/>
            <person name="Jakkamsetti A."/>
            <person name="Pham P."/>
            <person name="Ruth R."/>
            <person name="San Lucas F."/>
            <person name="Warren J."/>
            <person name="Zhang J."/>
            <person name="Zhao Z."/>
            <person name="Zhou C."/>
            <person name="Zhu D."/>
            <person name="Lee S."/>
            <person name="Bess C."/>
            <person name="Blankenburg K."/>
            <person name="Forbes L."/>
            <person name="Fu Q."/>
            <person name="Gubbala S."/>
            <person name="Hirani K."/>
            <person name="Jayaseelan J.C."/>
            <person name="Lara F."/>
            <person name="Munidasa M."/>
            <person name="Palculict T."/>
            <person name="Patil S."/>
            <person name="Pu L.-L."/>
            <person name="Saada N."/>
            <person name="Tang L."/>
            <person name="Weissenberger G."/>
            <person name="Zhu Y."/>
            <person name="Hemphill L."/>
            <person name="Shang Y."/>
            <person name="Youmans B."/>
            <person name="Ayvaz T."/>
            <person name="Ross M."/>
            <person name="Santibanez J."/>
            <person name="Aqrawi P."/>
            <person name="Gross S."/>
            <person name="Joshi V."/>
            <person name="Fowler G."/>
            <person name="Nazareth L."/>
            <person name="Reid J."/>
            <person name="Worley K."/>
            <person name="Petrosino J."/>
            <person name="Highlander S."/>
            <person name="Gibbs R."/>
        </authorList>
    </citation>
    <scope>NUCLEOTIDE SEQUENCE [LARGE SCALE GENOMIC DNA]</scope>
    <source>
        <strain evidence="1">ATCC 33269</strain>
    </source>
</reference>
<name>E7RQQ3_9BACT</name>
<dbReference type="STRING" id="28134.SAMN05444288_2083"/>
<sequence>MTEKEKSESELRLAFYKLEKEYRPYFDLFVERQDKYKEFQGGVTIDGYLNLTPDILILGHNPKHGKYREWDYKGGHLVNQGERPFGFLEYGEAYKKGKWWERKKPRKSRFYADIIELLYSFFEASPENSKFKTAPKLGDKVNSKPSWGKNIEKKVMTLNLYPFGTENEKKLRELFEKLRKDSDFPNNTVFKEEWDVQRHLIHILRQFIGGYVKPKCIVCLGKQTMSDYTYGEYEKYGDGLYRSKKYTNVIGVNRSGTWTKRAREAGRLASEIAFHQE</sequence>
<accession>E7RQQ3</accession>
<proteinExistence type="predicted"/>